<keyword evidence="2" id="KW-1185">Reference proteome</keyword>
<comment type="caution">
    <text evidence="1">The sequence shown here is derived from an EMBL/GenBank/DDBJ whole genome shotgun (WGS) entry which is preliminary data.</text>
</comment>
<reference evidence="1 2" key="1">
    <citation type="submission" date="2019-03" db="EMBL/GenBank/DDBJ databases">
        <title>Genomics of glacier-inhabiting Cryobacterium strains.</title>
        <authorList>
            <person name="Liu Q."/>
            <person name="Xin Y.-H."/>
        </authorList>
    </citation>
    <scope>NUCLEOTIDE SEQUENCE [LARGE SCALE GENOMIC DNA]</scope>
    <source>
        <strain evidence="1 2">RHLT2-21</strain>
    </source>
</reference>
<sequence length="152" mass="16312">MTPELAQLIVESHVEVLTKQARAAEQWGIGSADRWSADLAGGTISFEFPDRVITGEVELLGSYVLSAGTWLWGWANESVPESATGASRKVRAIATRPGLELLAEAKLQMPAEVADDLANIAVGIGGLDGWYRGPSTTQYVYLGFRDFTIVAS</sequence>
<dbReference type="RefSeq" id="WP_134505952.1">
    <property type="nucleotide sequence ID" value="NZ_SOFM01000003.1"/>
</dbReference>
<dbReference type="InterPro" id="IPR049249">
    <property type="entry name" value="DUF6882"/>
</dbReference>
<name>A0A4R8WG05_9MICO</name>
<evidence type="ECO:0000313" key="1">
    <source>
        <dbReference type="EMBL" id="TFC07985.1"/>
    </source>
</evidence>
<dbReference type="EMBL" id="SOFM01000003">
    <property type="protein sequence ID" value="TFC07985.1"/>
    <property type="molecule type" value="Genomic_DNA"/>
</dbReference>
<dbReference type="AlphaFoldDB" id="A0A4R8WG05"/>
<proteinExistence type="predicted"/>
<gene>
    <name evidence="1" type="ORF">E3O32_00545</name>
</gene>
<protein>
    <submittedName>
        <fullName evidence="1">Uncharacterized protein</fullName>
    </submittedName>
</protein>
<dbReference type="Proteomes" id="UP000297643">
    <property type="component" value="Unassembled WGS sequence"/>
</dbReference>
<organism evidence="1 2">
    <name type="scientific">Cryobacterium mannosilyticum</name>
    <dbReference type="NCBI Taxonomy" id="1259190"/>
    <lineage>
        <taxon>Bacteria</taxon>
        <taxon>Bacillati</taxon>
        <taxon>Actinomycetota</taxon>
        <taxon>Actinomycetes</taxon>
        <taxon>Micrococcales</taxon>
        <taxon>Microbacteriaceae</taxon>
        <taxon>Cryobacterium</taxon>
    </lineage>
</organism>
<accession>A0A4R8WG05</accession>
<dbReference type="Pfam" id="PF21813">
    <property type="entry name" value="DUF6882"/>
    <property type="match status" value="1"/>
</dbReference>
<evidence type="ECO:0000313" key="2">
    <source>
        <dbReference type="Proteomes" id="UP000297643"/>
    </source>
</evidence>